<dbReference type="Proteomes" id="UP000190080">
    <property type="component" value="Unassembled WGS sequence"/>
</dbReference>
<evidence type="ECO:0000313" key="4">
    <source>
        <dbReference type="Proteomes" id="UP000190080"/>
    </source>
</evidence>
<evidence type="ECO:0000256" key="1">
    <source>
        <dbReference type="SAM" id="Coils"/>
    </source>
</evidence>
<reference evidence="3 4" key="1">
    <citation type="submission" date="2017-03" db="EMBL/GenBank/DDBJ databases">
        <title>Genome sequence of Clostridium oryzae DSM 28571.</title>
        <authorList>
            <person name="Poehlein A."/>
            <person name="Daniel R."/>
        </authorList>
    </citation>
    <scope>NUCLEOTIDE SEQUENCE [LARGE SCALE GENOMIC DNA]</scope>
    <source>
        <strain evidence="3 4">DSM 28571</strain>
    </source>
</reference>
<dbReference type="STRING" id="1450648.CLORY_31070"/>
<name>A0A1V4IIC7_9CLOT</name>
<keyword evidence="4" id="KW-1185">Reference proteome</keyword>
<evidence type="ECO:0000313" key="3">
    <source>
        <dbReference type="EMBL" id="OPJ59762.1"/>
    </source>
</evidence>
<sequence>MLIAEIFLVICLLLSVGTGIAVYLYLHPRKNSQKQKTTYSGKERNRKESRVKALFQIRDIYNGIIKTVGGGYRAVLSISSPDFELLTDEEQEGFENSLMQFSLSLNFPVQFFSTTMKVETKEPAVVLDNVIKGEDAAISIQLKEYAQKLKEKLHDMEREESYVRRSYCIIPVNGINDEKRALNELKNRMQTAASGLKRCNMHVQVLDSTKILQLLHDTLNKGSNIRIDELINGNYGGVLELYSQGIGGIVNVEPC</sequence>
<feature type="coiled-coil region" evidence="1">
    <location>
        <begin position="139"/>
        <end position="195"/>
    </location>
</feature>
<gene>
    <name evidence="3" type="ORF">CLORY_31070</name>
</gene>
<organism evidence="3 4">
    <name type="scientific">Clostridium oryzae</name>
    <dbReference type="NCBI Taxonomy" id="1450648"/>
    <lineage>
        <taxon>Bacteria</taxon>
        <taxon>Bacillati</taxon>
        <taxon>Bacillota</taxon>
        <taxon>Clostridia</taxon>
        <taxon>Eubacteriales</taxon>
        <taxon>Clostridiaceae</taxon>
        <taxon>Clostridium</taxon>
    </lineage>
</organism>
<proteinExistence type="predicted"/>
<dbReference type="AlphaFoldDB" id="A0A1V4IIC7"/>
<protein>
    <submittedName>
        <fullName evidence="3">Uncharacterized protein</fullName>
    </submittedName>
</protein>
<keyword evidence="2" id="KW-0472">Membrane</keyword>
<dbReference type="RefSeq" id="WP_079426068.1">
    <property type="nucleotide sequence ID" value="NZ_MZGV01000039.1"/>
</dbReference>
<keyword evidence="2" id="KW-0812">Transmembrane</keyword>
<evidence type="ECO:0000256" key="2">
    <source>
        <dbReference type="SAM" id="Phobius"/>
    </source>
</evidence>
<dbReference type="EMBL" id="MZGV01000039">
    <property type="protein sequence ID" value="OPJ59762.1"/>
    <property type="molecule type" value="Genomic_DNA"/>
</dbReference>
<keyword evidence="2" id="KW-1133">Transmembrane helix</keyword>
<dbReference type="OrthoDB" id="1932373at2"/>
<keyword evidence="1" id="KW-0175">Coiled coil</keyword>
<comment type="caution">
    <text evidence="3">The sequence shown here is derived from an EMBL/GenBank/DDBJ whole genome shotgun (WGS) entry which is preliminary data.</text>
</comment>
<feature type="transmembrane region" description="Helical" evidence="2">
    <location>
        <begin position="6"/>
        <end position="26"/>
    </location>
</feature>
<accession>A0A1V4IIC7</accession>